<comment type="caution">
    <text evidence="2">The sequence shown here is derived from an EMBL/GenBank/DDBJ whole genome shotgun (WGS) entry which is preliminary data.</text>
</comment>
<name>A0A8J5IK27_9STRA</name>
<feature type="compositionally biased region" description="Basic and acidic residues" evidence="1">
    <location>
        <begin position="105"/>
        <end position="116"/>
    </location>
</feature>
<dbReference type="Proteomes" id="UP000709295">
    <property type="component" value="Unassembled WGS sequence"/>
</dbReference>
<evidence type="ECO:0000313" key="3">
    <source>
        <dbReference type="Proteomes" id="UP000709295"/>
    </source>
</evidence>
<sequence length="260" mass="28773">MEDVTGTQSLPRSPASATTPASGRKNFTMADDLTLRCVNLVQSWEAAMGTANGIMKAFDVIADKGRVVEDFVKKDGPALRTRFDRLVHVFREDQHKSMRSSGASEQEKSEEAMARERAKMQVIESSGELMRRLAMGELADEGDVDELDVNLGDEMDASSESGGENSAASTRADATQTSGSSKKRAAPRRPQKSSKRKKLGVSSPNTTDDLCSFVSRKLWRQEYQLYWPQKNCDSPTQTKLKTGSSFYAHFLYPNTRLSID</sequence>
<feature type="region of interest" description="Disordered" evidence="1">
    <location>
        <begin position="1"/>
        <end position="25"/>
    </location>
</feature>
<reference evidence="2" key="1">
    <citation type="submission" date="2021-01" db="EMBL/GenBank/DDBJ databases">
        <title>Phytophthora aleatoria, a newly-described species from Pinus radiata is distinct from Phytophthora cactorum isolates based on comparative genomics.</title>
        <authorList>
            <person name="Mcdougal R."/>
            <person name="Panda P."/>
            <person name="Williams N."/>
            <person name="Studholme D.J."/>
        </authorList>
    </citation>
    <scope>NUCLEOTIDE SEQUENCE</scope>
    <source>
        <strain evidence="2">NZFS 4037</strain>
    </source>
</reference>
<protein>
    <submittedName>
        <fullName evidence="2">Uncharacterized protein</fullName>
    </submittedName>
</protein>
<proteinExistence type="predicted"/>
<keyword evidence="3" id="KW-1185">Reference proteome</keyword>
<accession>A0A8J5IK27</accession>
<organism evidence="2 3">
    <name type="scientific">Phytophthora aleatoria</name>
    <dbReference type="NCBI Taxonomy" id="2496075"/>
    <lineage>
        <taxon>Eukaryota</taxon>
        <taxon>Sar</taxon>
        <taxon>Stramenopiles</taxon>
        <taxon>Oomycota</taxon>
        <taxon>Peronosporomycetes</taxon>
        <taxon>Peronosporales</taxon>
        <taxon>Peronosporaceae</taxon>
        <taxon>Phytophthora</taxon>
    </lineage>
</organism>
<feature type="compositionally biased region" description="Polar residues" evidence="1">
    <location>
        <begin position="1"/>
        <end position="21"/>
    </location>
</feature>
<evidence type="ECO:0000256" key="1">
    <source>
        <dbReference type="SAM" id="MobiDB-lite"/>
    </source>
</evidence>
<feature type="compositionally biased region" description="Basic residues" evidence="1">
    <location>
        <begin position="181"/>
        <end position="199"/>
    </location>
</feature>
<evidence type="ECO:0000313" key="2">
    <source>
        <dbReference type="EMBL" id="KAG6959617.1"/>
    </source>
</evidence>
<feature type="compositionally biased region" description="Low complexity" evidence="1">
    <location>
        <begin position="158"/>
        <end position="169"/>
    </location>
</feature>
<dbReference type="EMBL" id="JAENGY010000604">
    <property type="protein sequence ID" value="KAG6959617.1"/>
    <property type="molecule type" value="Genomic_DNA"/>
</dbReference>
<feature type="region of interest" description="Disordered" evidence="1">
    <location>
        <begin position="153"/>
        <end position="205"/>
    </location>
</feature>
<dbReference type="AlphaFoldDB" id="A0A8J5IK27"/>
<feature type="region of interest" description="Disordered" evidence="1">
    <location>
        <begin position="94"/>
        <end position="116"/>
    </location>
</feature>
<gene>
    <name evidence="2" type="ORF">JG688_00009999</name>
</gene>